<dbReference type="GO" id="GO:0004984">
    <property type="term" value="F:olfactory receptor activity"/>
    <property type="evidence" value="ECO:0007669"/>
    <property type="project" value="InterPro"/>
</dbReference>
<keyword evidence="8 10" id="KW-0675">Receptor</keyword>
<keyword evidence="2" id="KW-1003">Cell membrane</keyword>
<dbReference type="Pfam" id="PF02949">
    <property type="entry name" value="7tm_6"/>
    <property type="match status" value="1"/>
</dbReference>
<sequence length="401" mass="46455">MNAYYLEKPQQQRLWRVLATTMHATSTLDQRLWGYQAPHKMIFLISYVFQYFGPVAMVSQIAYAYINFDHMASSQIEAMLIMIGLNILVVTKVFSSKLEAYTTVMKNFMNEIHLFHHQTDEYSKQKLISREKYTRWTAGTLAVCISADIILYCAVPIYHNIRNKEFIANKTAILQTSIYLVMPFDYGYNYKNWLIMHCINTYSTTVAGYLLIVFDVVNYAIVFHVIGHIEILKHKMAFFSDAVKSLNEREVRNKLIEMIQYHAFVMKSFKEVQEAYGINVSVNYGFNLVMDSFFLFEIMSKDKVTAVIYTLMFSVFMGGLVLMSFILEEIRKKTDGLSDMVYSLPWETMSLSNQKMMILILARVQPQVSFVGAGGMRTGVQPMIGIMKSTFSYYVMLKKKV</sequence>
<dbReference type="GO" id="GO:0005886">
    <property type="term" value="C:plasma membrane"/>
    <property type="evidence" value="ECO:0007669"/>
    <property type="project" value="UniProtKB-SubCell"/>
</dbReference>
<feature type="transmembrane region" description="Helical" evidence="10">
    <location>
        <begin position="206"/>
        <end position="226"/>
    </location>
</feature>
<evidence type="ECO:0000256" key="1">
    <source>
        <dbReference type="ARBA" id="ARBA00004651"/>
    </source>
</evidence>
<evidence type="ECO:0000256" key="10">
    <source>
        <dbReference type="RuleBase" id="RU351113"/>
    </source>
</evidence>
<evidence type="ECO:0000256" key="7">
    <source>
        <dbReference type="ARBA" id="ARBA00023136"/>
    </source>
</evidence>
<feature type="transmembrane region" description="Helical" evidence="10">
    <location>
        <begin position="136"/>
        <end position="155"/>
    </location>
</feature>
<dbReference type="AlphaFoldDB" id="A0A2K5B186"/>
<evidence type="ECO:0000256" key="9">
    <source>
        <dbReference type="ARBA" id="ARBA00023224"/>
    </source>
</evidence>
<evidence type="ECO:0000313" key="11">
    <source>
        <dbReference type="EMBL" id="ASA39903.1"/>
    </source>
</evidence>
<keyword evidence="6 10" id="KW-1133">Transmembrane helix</keyword>
<keyword evidence="4 10" id="KW-0812">Transmembrane</keyword>
<accession>A0A2K5B186</accession>
<feature type="transmembrane region" description="Helical" evidence="10">
    <location>
        <begin position="41"/>
        <end position="66"/>
    </location>
</feature>
<reference evidence="11" key="1">
    <citation type="submission" date="2016-08" db="EMBL/GenBank/DDBJ databases">
        <title>Identification and functional characterization of three novel pheromone receptors in the diamondback moth, Plutella xyostella (Lepidoptera: Plutellidae).</title>
        <authorList>
            <person name="Wang G."/>
            <person name="Liu Y."/>
            <person name="Liu Y."/>
        </authorList>
    </citation>
    <scope>NUCLEOTIDE SEQUENCE</scope>
    <source>
        <tissue evidence="11">Antenna</tissue>
    </source>
</reference>
<evidence type="ECO:0000256" key="2">
    <source>
        <dbReference type="ARBA" id="ARBA00022475"/>
    </source>
</evidence>
<proteinExistence type="evidence at transcript level"/>
<feature type="transmembrane region" description="Helical" evidence="10">
    <location>
        <begin position="78"/>
        <end position="95"/>
    </location>
</feature>
<dbReference type="InterPro" id="IPR004117">
    <property type="entry name" value="7tm6_olfct_rcpt"/>
</dbReference>
<dbReference type="PANTHER" id="PTHR21137:SF35">
    <property type="entry name" value="ODORANT RECEPTOR 19A-RELATED"/>
    <property type="match status" value="1"/>
</dbReference>
<dbReference type="EMBL" id="KX774368">
    <property type="protein sequence ID" value="ASA39903.1"/>
    <property type="molecule type" value="mRNA"/>
</dbReference>
<dbReference type="GO" id="GO:0005549">
    <property type="term" value="F:odorant binding"/>
    <property type="evidence" value="ECO:0007669"/>
    <property type="project" value="InterPro"/>
</dbReference>
<keyword evidence="3 10" id="KW-0716">Sensory transduction</keyword>
<evidence type="ECO:0000256" key="3">
    <source>
        <dbReference type="ARBA" id="ARBA00022606"/>
    </source>
</evidence>
<evidence type="ECO:0000256" key="6">
    <source>
        <dbReference type="ARBA" id="ARBA00022989"/>
    </source>
</evidence>
<organism evidence="11">
    <name type="scientific">Plutella xylostella</name>
    <name type="common">Diamondback moth</name>
    <name type="synonym">Plutella maculipennis</name>
    <dbReference type="NCBI Taxonomy" id="51655"/>
    <lineage>
        <taxon>Eukaryota</taxon>
        <taxon>Metazoa</taxon>
        <taxon>Ecdysozoa</taxon>
        <taxon>Arthropoda</taxon>
        <taxon>Hexapoda</taxon>
        <taxon>Insecta</taxon>
        <taxon>Pterygota</taxon>
        <taxon>Neoptera</taxon>
        <taxon>Endopterygota</taxon>
        <taxon>Lepidoptera</taxon>
        <taxon>Glossata</taxon>
        <taxon>Ditrysia</taxon>
        <taxon>Yponomeutoidea</taxon>
        <taxon>Plutellidae</taxon>
        <taxon>Plutella</taxon>
    </lineage>
</organism>
<dbReference type="PANTHER" id="PTHR21137">
    <property type="entry name" value="ODORANT RECEPTOR"/>
    <property type="match status" value="1"/>
</dbReference>
<gene>
    <name evidence="11" type="primary">OR45</name>
</gene>
<evidence type="ECO:0000256" key="8">
    <source>
        <dbReference type="ARBA" id="ARBA00023170"/>
    </source>
</evidence>
<comment type="subcellular location">
    <subcellularLocation>
        <location evidence="1 10">Cell membrane</location>
        <topology evidence="1 10">Multi-pass membrane protein</topology>
    </subcellularLocation>
</comment>
<keyword evidence="5 10" id="KW-0552">Olfaction</keyword>
<protein>
    <recommendedName>
        <fullName evidence="10">Odorant receptor</fullName>
    </recommendedName>
</protein>
<keyword evidence="9 10" id="KW-0807">Transducer</keyword>
<comment type="similarity">
    <text evidence="10">Belongs to the insect chemoreceptor superfamily. Heteromeric odorant receptor channel (TC 1.A.69) family.</text>
</comment>
<feature type="transmembrane region" description="Helical" evidence="10">
    <location>
        <begin position="308"/>
        <end position="327"/>
    </location>
</feature>
<feature type="transmembrane region" description="Helical" evidence="10">
    <location>
        <begin position="167"/>
        <end position="186"/>
    </location>
</feature>
<keyword evidence="7 10" id="KW-0472">Membrane</keyword>
<evidence type="ECO:0000256" key="5">
    <source>
        <dbReference type="ARBA" id="ARBA00022725"/>
    </source>
</evidence>
<name>A0A2K5B186_PLUXY</name>
<dbReference type="GO" id="GO:0007165">
    <property type="term" value="P:signal transduction"/>
    <property type="evidence" value="ECO:0007669"/>
    <property type="project" value="UniProtKB-KW"/>
</dbReference>
<evidence type="ECO:0000256" key="4">
    <source>
        <dbReference type="ARBA" id="ARBA00022692"/>
    </source>
</evidence>
<comment type="caution">
    <text evidence="10">Lacks conserved residue(s) required for the propagation of feature annotation.</text>
</comment>